<dbReference type="STRING" id="708197.A0A166P500"/>
<dbReference type="Proteomes" id="UP000076552">
    <property type="component" value="Unassembled WGS sequence"/>
</dbReference>
<accession>A0A166P500</accession>
<comment type="caution">
    <text evidence="4">The sequence shown here is derived from an EMBL/GenBank/DDBJ whole genome shotgun (WGS) entry which is preliminary data.</text>
</comment>
<feature type="domain" description="AB hydrolase-1" evidence="3">
    <location>
        <begin position="40"/>
        <end position="297"/>
    </location>
</feature>
<name>A0A166P500_9PEZI</name>
<dbReference type="InterPro" id="IPR050228">
    <property type="entry name" value="Carboxylesterase_BioH"/>
</dbReference>
<dbReference type="PRINTS" id="PR00793">
    <property type="entry name" value="PROAMNOPTASE"/>
</dbReference>
<protein>
    <submittedName>
        <fullName evidence="4">Proline-specific peptidase protein (L-amino-acid amidase)</fullName>
    </submittedName>
</protein>
<dbReference type="InterPro" id="IPR005945">
    <property type="entry name" value="Pro_imino_pep"/>
</dbReference>
<evidence type="ECO:0000313" key="5">
    <source>
        <dbReference type="Proteomes" id="UP000076552"/>
    </source>
</evidence>
<dbReference type="Pfam" id="PF00561">
    <property type="entry name" value="Abhydrolase_1"/>
    <property type="match status" value="1"/>
</dbReference>
<comment type="similarity">
    <text evidence="1">Belongs to the peptidase S33 family.</text>
</comment>
<dbReference type="PANTHER" id="PTHR43194:SF2">
    <property type="entry name" value="PEROXISOMAL MEMBRANE PROTEIN LPX1"/>
    <property type="match status" value="1"/>
</dbReference>
<dbReference type="PANTHER" id="PTHR43194">
    <property type="entry name" value="HYDROLASE ALPHA/BETA FOLD FAMILY"/>
    <property type="match status" value="1"/>
</dbReference>
<organism evidence="4 5">
    <name type="scientific">Colletotrichum tofieldiae</name>
    <dbReference type="NCBI Taxonomy" id="708197"/>
    <lineage>
        <taxon>Eukaryota</taxon>
        <taxon>Fungi</taxon>
        <taxon>Dikarya</taxon>
        <taxon>Ascomycota</taxon>
        <taxon>Pezizomycotina</taxon>
        <taxon>Sordariomycetes</taxon>
        <taxon>Hypocreomycetidae</taxon>
        <taxon>Glomerellales</taxon>
        <taxon>Glomerellaceae</taxon>
        <taxon>Colletotrichum</taxon>
        <taxon>Colletotrichum spaethianum species complex</taxon>
    </lineage>
</organism>
<dbReference type="InterPro" id="IPR002410">
    <property type="entry name" value="Peptidase_S33"/>
</dbReference>
<dbReference type="InterPro" id="IPR000073">
    <property type="entry name" value="AB_hydrolase_1"/>
</dbReference>
<dbReference type="Gene3D" id="3.40.50.1820">
    <property type="entry name" value="alpha/beta hydrolase"/>
    <property type="match status" value="1"/>
</dbReference>
<reference evidence="4 5" key="1">
    <citation type="submission" date="2015-06" db="EMBL/GenBank/DDBJ databases">
        <title>Survival trade-offs in plant roots during colonization by closely related pathogenic and mutualistic fungi.</title>
        <authorList>
            <person name="Hacquard S."/>
            <person name="Kracher B."/>
            <person name="Hiruma K."/>
            <person name="Weinman A."/>
            <person name="Muench P."/>
            <person name="Garrido Oter R."/>
            <person name="Ver Loren van Themaat E."/>
            <person name="Dallerey J.-F."/>
            <person name="Damm U."/>
            <person name="Henrissat B."/>
            <person name="Lespinet O."/>
            <person name="Thon M."/>
            <person name="Kemen E."/>
            <person name="McHardy A.C."/>
            <person name="Schulze-Lefert P."/>
            <person name="O'Connell R.J."/>
        </authorList>
    </citation>
    <scope>NUCLEOTIDE SEQUENCE [LARGE SCALE GENOMIC DNA]</scope>
    <source>
        <strain evidence="4 5">0861</strain>
    </source>
</reference>
<sequence length="314" mass="35624">MTVFKTKDGKVPFWHPSIPPSVHPETFYRILGDLSSTITPIVVLHGGPGIPHIYLAPLFNRYHALTQAPVILYDQIGCGRSTRFPSKIGDEEFWTVELFVAELENLLSHLGVERFDLYGHSWGAMLGAVVATPSSSPLAFRVRRLVLGSGPARMKLWEQAQHKWLKSMPDLVREAIENADRDKDYESDEYKAAVLEYYKVHLCRVWPFPEALSDAFEEMEKDPTVYSTMCGPSEITITGSLRTYNWIEKCKQIKASTLLINGELDEASDAVIKPWFQNIRKVKWITISNGGHCVHLEQLEKYAGVLKSFLLDDQ</sequence>
<dbReference type="NCBIfam" id="TIGR01250">
    <property type="entry name" value="pro_imino_pep_2"/>
    <property type="match status" value="1"/>
</dbReference>
<dbReference type="GO" id="GO:0008233">
    <property type="term" value="F:peptidase activity"/>
    <property type="evidence" value="ECO:0007669"/>
    <property type="project" value="InterPro"/>
</dbReference>
<dbReference type="GO" id="GO:0006508">
    <property type="term" value="P:proteolysis"/>
    <property type="evidence" value="ECO:0007669"/>
    <property type="project" value="InterPro"/>
</dbReference>
<gene>
    <name evidence="4" type="ORF">CT0861_08804</name>
</gene>
<evidence type="ECO:0000259" key="3">
    <source>
        <dbReference type="Pfam" id="PF00561"/>
    </source>
</evidence>
<dbReference type="InterPro" id="IPR029058">
    <property type="entry name" value="AB_hydrolase_fold"/>
</dbReference>
<dbReference type="AlphaFoldDB" id="A0A166P500"/>
<dbReference type="EMBL" id="LFIV01000179">
    <property type="protein sequence ID" value="KZL66396.1"/>
    <property type="molecule type" value="Genomic_DNA"/>
</dbReference>
<evidence type="ECO:0000313" key="4">
    <source>
        <dbReference type="EMBL" id="KZL66396.1"/>
    </source>
</evidence>
<proteinExistence type="inferred from homology"/>
<evidence type="ECO:0000256" key="1">
    <source>
        <dbReference type="ARBA" id="ARBA00010088"/>
    </source>
</evidence>
<dbReference type="PIRSF" id="PIRSF005539">
    <property type="entry name" value="Pept_S33_TRI_F1"/>
    <property type="match status" value="1"/>
</dbReference>
<keyword evidence="5" id="KW-1185">Reference proteome</keyword>
<keyword evidence="2" id="KW-0378">Hydrolase</keyword>
<dbReference type="SUPFAM" id="SSF53474">
    <property type="entry name" value="alpha/beta-Hydrolases"/>
    <property type="match status" value="1"/>
</dbReference>
<evidence type="ECO:0000256" key="2">
    <source>
        <dbReference type="ARBA" id="ARBA00022801"/>
    </source>
</evidence>